<dbReference type="AlphaFoldDB" id="A0AAV4WLG0"/>
<evidence type="ECO:0000256" key="1">
    <source>
        <dbReference type="SAM" id="Phobius"/>
    </source>
</evidence>
<reference evidence="2 3" key="1">
    <citation type="submission" date="2021-06" db="EMBL/GenBank/DDBJ databases">
        <title>Caerostris extrusa draft genome.</title>
        <authorList>
            <person name="Kono N."/>
            <person name="Arakawa K."/>
        </authorList>
    </citation>
    <scope>NUCLEOTIDE SEQUENCE [LARGE SCALE GENOMIC DNA]</scope>
</reference>
<gene>
    <name evidence="2" type="ORF">CEXT_548471</name>
</gene>
<protein>
    <submittedName>
        <fullName evidence="2">Uncharacterized protein</fullName>
    </submittedName>
</protein>
<keyword evidence="1" id="KW-1133">Transmembrane helix</keyword>
<organism evidence="2 3">
    <name type="scientific">Caerostris extrusa</name>
    <name type="common">Bark spider</name>
    <name type="synonym">Caerostris bankana</name>
    <dbReference type="NCBI Taxonomy" id="172846"/>
    <lineage>
        <taxon>Eukaryota</taxon>
        <taxon>Metazoa</taxon>
        <taxon>Ecdysozoa</taxon>
        <taxon>Arthropoda</taxon>
        <taxon>Chelicerata</taxon>
        <taxon>Arachnida</taxon>
        <taxon>Araneae</taxon>
        <taxon>Araneomorphae</taxon>
        <taxon>Entelegynae</taxon>
        <taxon>Araneoidea</taxon>
        <taxon>Araneidae</taxon>
        <taxon>Caerostris</taxon>
    </lineage>
</organism>
<name>A0AAV4WLG0_CAEEX</name>
<keyword evidence="3" id="KW-1185">Reference proteome</keyword>
<feature type="transmembrane region" description="Helical" evidence="1">
    <location>
        <begin position="49"/>
        <end position="69"/>
    </location>
</feature>
<keyword evidence="1" id="KW-0812">Transmembrane</keyword>
<dbReference type="Proteomes" id="UP001054945">
    <property type="component" value="Unassembled WGS sequence"/>
</dbReference>
<dbReference type="EMBL" id="BPLR01016334">
    <property type="protein sequence ID" value="GIY83094.1"/>
    <property type="molecule type" value="Genomic_DNA"/>
</dbReference>
<comment type="caution">
    <text evidence="2">The sequence shown here is derived from an EMBL/GenBank/DDBJ whole genome shotgun (WGS) entry which is preliminary data.</text>
</comment>
<evidence type="ECO:0000313" key="3">
    <source>
        <dbReference type="Proteomes" id="UP001054945"/>
    </source>
</evidence>
<sequence>MQLSYKDPPSLPRGFPLSYLARPEIARRTTERLGPIWPKARFLNPSHPALILTSLAVFAAATSALALSCSQTLKHKISHHV</sequence>
<proteinExistence type="predicted"/>
<keyword evidence="1" id="KW-0472">Membrane</keyword>
<accession>A0AAV4WLG0</accession>
<evidence type="ECO:0000313" key="2">
    <source>
        <dbReference type="EMBL" id="GIY83094.1"/>
    </source>
</evidence>